<proteinExistence type="predicted"/>
<organism evidence="1 2">
    <name type="scientific">Neisseria sicca ATCC 29256</name>
    <dbReference type="NCBI Taxonomy" id="547045"/>
    <lineage>
        <taxon>Bacteria</taxon>
        <taxon>Pseudomonadati</taxon>
        <taxon>Pseudomonadota</taxon>
        <taxon>Betaproteobacteria</taxon>
        <taxon>Neisseriales</taxon>
        <taxon>Neisseriaceae</taxon>
        <taxon>Neisseria</taxon>
    </lineage>
</organism>
<evidence type="ECO:0000313" key="2">
    <source>
        <dbReference type="Proteomes" id="UP000005365"/>
    </source>
</evidence>
<keyword evidence="2" id="KW-1185">Reference proteome</keyword>
<sequence>MIIRHKTTIRYRPKAFSTAFQAGFCMMRNPAFSIYSGLTLNQYGVASP</sequence>
<dbReference type="AlphaFoldDB" id="C6M974"/>
<name>C6M974_NEISI</name>
<gene>
    <name evidence="1" type="ORF">NEISICOT_03099</name>
</gene>
<protein>
    <submittedName>
        <fullName evidence="1">Uncharacterized protein</fullName>
    </submittedName>
</protein>
<dbReference type="EMBL" id="ACKO02000026">
    <property type="protein sequence ID" value="EET43125.1"/>
    <property type="molecule type" value="Genomic_DNA"/>
</dbReference>
<comment type="caution">
    <text evidence="1">The sequence shown here is derived from an EMBL/GenBank/DDBJ whole genome shotgun (WGS) entry which is preliminary data.</text>
</comment>
<dbReference type="Proteomes" id="UP000005365">
    <property type="component" value="Unassembled WGS sequence"/>
</dbReference>
<evidence type="ECO:0000313" key="1">
    <source>
        <dbReference type="EMBL" id="EET43125.1"/>
    </source>
</evidence>
<reference evidence="1" key="1">
    <citation type="submission" date="2009-07" db="EMBL/GenBank/DDBJ databases">
        <authorList>
            <person name="Weinstock G."/>
            <person name="Sodergren E."/>
            <person name="Clifton S."/>
            <person name="Fulton L."/>
            <person name="Fulton B."/>
            <person name="Courtney L."/>
            <person name="Fronick C."/>
            <person name="Harrison M."/>
            <person name="Strong C."/>
            <person name="Farmer C."/>
            <person name="Delahaunty K."/>
            <person name="Markovic C."/>
            <person name="Hall O."/>
            <person name="Minx P."/>
            <person name="Tomlinson C."/>
            <person name="Mitreva M."/>
            <person name="Nelson J."/>
            <person name="Hou S."/>
            <person name="Wollam A."/>
            <person name="Pepin K.H."/>
            <person name="Johnson M."/>
            <person name="Bhonagiri V."/>
            <person name="Nash W.E."/>
            <person name="Warren W."/>
            <person name="Chinwalla A."/>
            <person name="Mardis E.R."/>
            <person name="Wilson R.K."/>
        </authorList>
    </citation>
    <scope>NUCLEOTIDE SEQUENCE [LARGE SCALE GENOMIC DNA]</scope>
    <source>
        <strain evidence="1">ATCC 29256</strain>
    </source>
</reference>
<accession>C6M974</accession>